<dbReference type="PANTHER" id="PTHR22812">
    <property type="entry name" value="CHROMOBOX PROTEIN"/>
    <property type="match status" value="1"/>
</dbReference>
<dbReference type="Gene3D" id="2.40.50.40">
    <property type="match status" value="1"/>
</dbReference>
<comment type="subcellular location">
    <subcellularLocation>
        <location evidence="1">Nucleus</location>
    </subcellularLocation>
</comment>
<dbReference type="InterPro" id="IPR016197">
    <property type="entry name" value="Chromo-like_dom_sf"/>
</dbReference>
<evidence type="ECO:0000313" key="5">
    <source>
        <dbReference type="Proteomes" id="UP000271098"/>
    </source>
</evidence>
<dbReference type="Proteomes" id="UP000271098">
    <property type="component" value="Unassembled WGS sequence"/>
</dbReference>
<evidence type="ECO:0000256" key="1">
    <source>
        <dbReference type="ARBA" id="ARBA00004123"/>
    </source>
</evidence>
<dbReference type="InterPro" id="IPR023780">
    <property type="entry name" value="Chromo_domain"/>
</dbReference>
<keyword evidence="2" id="KW-0539">Nucleus</keyword>
<dbReference type="SMART" id="SM00298">
    <property type="entry name" value="CHROMO"/>
    <property type="match status" value="1"/>
</dbReference>
<evidence type="ECO:0000313" key="4">
    <source>
        <dbReference type="EMBL" id="VDN39529.1"/>
    </source>
</evidence>
<dbReference type="SUPFAM" id="SSF54160">
    <property type="entry name" value="Chromo domain-like"/>
    <property type="match status" value="1"/>
</dbReference>
<protein>
    <recommendedName>
        <fullName evidence="3">Chromo domain-containing protein</fullName>
    </recommendedName>
</protein>
<name>A0A3P7RFK5_9BILA</name>
<dbReference type="OrthoDB" id="433924at2759"/>
<evidence type="ECO:0000259" key="3">
    <source>
        <dbReference type="PROSITE" id="PS50013"/>
    </source>
</evidence>
<sequence length="121" mass="14764">MIVEKILDRRIINGRLQYKVRWFGFSEDDDTWEDFYKLDPVSFLLDEFDDNYMDADDNYMDADDNLAEQELVTDPHLVRNYSSLILACKRFWHSLSAMFFELLDLIRLYSFEFFRRMFNVL</sequence>
<dbReference type="AlphaFoldDB" id="A0A3P7RFK5"/>
<dbReference type="CDD" id="cd00024">
    <property type="entry name" value="CD_CSD"/>
    <property type="match status" value="1"/>
</dbReference>
<dbReference type="InterPro" id="IPR023779">
    <property type="entry name" value="Chromodomain_CS"/>
</dbReference>
<dbReference type="GO" id="GO:0005634">
    <property type="term" value="C:nucleus"/>
    <property type="evidence" value="ECO:0007669"/>
    <property type="project" value="UniProtKB-SubCell"/>
</dbReference>
<dbReference type="EMBL" id="UYRT01094320">
    <property type="protein sequence ID" value="VDN39529.1"/>
    <property type="molecule type" value="Genomic_DNA"/>
</dbReference>
<dbReference type="InterPro" id="IPR051219">
    <property type="entry name" value="Heterochromatin_chromo-domain"/>
</dbReference>
<dbReference type="Pfam" id="PF00385">
    <property type="entry name" value="Chromo"/>
    <property type="match status" value="1"/>
</dbReference>
<dbReference type="InterPro" id="IPR000953">
    <property type="entry name" value="Chromo/chromo_shadow_dom"/>
</dbReference>
<reference evidence="4 5" key="1">
    <citation type="submission" date="2018-11" db="EMBL/GenBank/DDBJ databases">
        <authorList>
            <consortium name="Pathogen Informatics"/>
        </authorList>
    </citation>
    <scope>NUCLEOTIDE SEQUENCE [LARGE SCALE GENOMIC DNA]</scope>
</reference>
<gene>
    <name evidence="4" type="ORF">GPUH_LOCUS22132</name>
</gene>
<evidence type="ECO:0000256" key="2">
    <source>
        <dbReference type="ARBA" id="ARBA00023242"/>
    </source>
</evidence>
<dbReference type="PROSITE" id="PS50013">
    <property type="entry name" value="CHROMO_2"/>
    <property type="match status" value="1"/>
</dbReference>
<keyword evidence="5" id="KW-1185">Reference proteome</keyword>
<accession>A0A3P7RFK5</accession>
<organism evidence="4 5">
    <name type="scientific">Gongylonema pulchrum</name>
    <dbReference type="NCBI Taxonomy" id="637853"/>
    <lineage>
        <taxon>Eukaryota</taxon>
        <taxon>Metazoa</taxon>
        <taxon>Ecdysozoa</taxon>
        <taxon>Nematoda</taxon>
        <taxon>Chromadorea</taxon>
        <taxon>Rhabditida</taxon>
        <taxon>Spirurina</taxon>
        <taxon>Spiruromorpha</taxon>
        <taxon>Spiruroidea</taxon>
        <taxon>Gongylonematidae</taxon>
        <taxon>Gongylonema</taxon>
    </lineage>
</organism>
<feature type="domain" description="Chromo" evidence="3">
    <location>
        <begin position="1"/>
        <end position="60"/>
    </location>
</feature>
<dbReference type="PROSITE" id="PS00598">
    <property type="entry name" value="CHROMO_1"/>
    <property type="match status" value="1"/>
</dbReference>
<proteinExistence type="predicted"/>